<evidence type="ECO:0000313" key="1">
    <source>
        <dbReference type="EMBL" id="MTU41838.1"/>
    </source>
</evidence>
<dbReference type="Proteomes" id="UP000448908">
    <property type="component" value="Unassembled WGS sequence"/>
</dbReference>
<reference evidence="7 8" key="1">
    <citation type="submission" date="2018-08" db="EMBL/GenBank/DDBJ databases">
        <title>A genome reference for cultivated species of the human gut microbiota.</title>
        <authorList>
            <person name="Zou Y."/>
            <person name="Xue W."/>
            <person name="Luo G."/>
        </authorList>
    </citation>
    <scope>NUCLEOTIDE SEQUENCE [LARGE SCALE GENOMIC DNA]</scope>
    <source>
        <strain evidence="6 7">AM16-50</strain>
        <strain evidence="5 9">AM34-17</strain>
        <strain evidence="4 8">AM50-15</strain>
    </source>
</reference>
<comment type="caution">
    <text evidence="4">The sequence shown here is derived from an EMBL/GenBank/DDBJ whole genome shotgun (WGS) entry which is preliminary data.</text>
</comment>
<dbReference type="Proteomes" id="UP000283732">
    <property type="component" value="Unassembled WGS sequence"/>
</dbReference>
<organism evidence="4 8">
    <name type="scientific">Parabacteroides merdae</name>
    <dbReference type="NCBI Taxonomy" id="46503"/>
    <lineage>
        <taxon>Bacteria</taxon>
        <taxon>Pseudomonadati</taxon>
        <taxon>Bacteroidota</taxon>
        <taxon>Bacteroidia</taxon>
        <taxon>Bacteroidales</taxon>
        <taxon>Tannerellaceae</taxon>
        <taxon>Parabacteroides</taxon>
    </lineage>
</organism>
<dbReference type="EMBL" id="QSEF01000047">
    <property type="protein sequence ID" value="RGZ42827.1"/>
    <property type="molecule type" value="Genomic_DNA"/>
</dbReference>
<dbReference type="Proteomes" id="UP000286260">
    <property type="component" value="Unassembled WGS sequence"/>
</dbReference>
<dbReference type="EMBL" id="QRKC01000001">
    <property type="protein sequence ID" value="RHH79730.1"/>
    <property type="molecule type" value="Genomic_DNA"/>
</dbReference>
<dbReference type="Pfam" id="PF14055">
    <property type="entry name" value="NVEALA"/>
    <property type="match status" value="1"/>
</dbReference>
<sequence>MMQVQYIIWLSCCFKRMNKDREFTESKTIKQNTKMKKRILGAALLVAIAVAAGWNYNQSRNEVPLSDLALANAEALAQGETDWGNCTYYGCIVDFSSTCNVYSSIWGNLIKVCPNMRG</sequence>
<proteinExistence type="predicted"/>
<protein>
    <recommendedName>
        <fullName evidence="13">NVEALA protein</fullName>
    </recommendedName>
</protein>
<keyword evidence="10" id="KW-1185">Reference proteome</keyword>
<dbReference type="InterPro" id="IPR025905">
    <property type="entry name" value="NVEALA"/>
</dbReference>
<dbReference type="OrthoDB" id="1100860at2"/>
<reference evidence="10 11" key="2">
    <citation type="journal article" date="2019" name="Nat. Med.">
        <title>A library of human gut bacterial isolates paired with longitudinal multiomics data enables mechanistic microbiome research.</title>
        <authorList>
            <person name="Poyet M."/>
            <person name="Groussin M."/>
            <person name="Gibbons S.M."/>
            <person name="Avila-Pacheco J."/>
            <person name="Jiang X."/>
            <person name="Kearney S.M."/>
            <person name="Perrotta A.R."/>
            <person name="Berdy B."/>
            <person name="Zhao S."/>
            <person name="Lieberman T.D."/>
            <person name="Swanson P.K."/>
            <person name="Smith M."/>
            <person name="Roesemann S."/>
            <person name="Alexander J.E."/>
            <person name="Rich S.A."/>
            <person name="Livny J."/>
            <person name="Vlamakis H."/>
            <person name="Clish C."/>
            <person name="Bullock K."/>
            <person name="Deik A."/>
            <person name="Scott J."/>
            <person name="Pierce K.A."/>
            <person name="Xavier R.J."/>
            <person name="Alm E.J."/>
        </authorList>
    </citation>
    <scope>NUCLEOTIDE SEQUENCE [LARGE SCALE GENOMIC DNA]</scope>
    <source>
        <strain evidence="3 12">BIOML-A11</strain>
        <strain evidence="2 11">BIOML-A16</strain>
        <strain evidence="1 10">BIOML-A29</strain>
    </source>
</reference>
<evidence type="ECO:0000313" key="12">
    <source>
        <dbReference type="Proteomes" id="UP000482671"/>
    </source>
</evidence>
<gene>
    <name evidence="6" type="ORF">DW191_00885</name>
    <name evidence="5" type="ORF">DW828_19895</name>
    <name evidence="4" type="ORF">DW986_19175</name>
    <name evidence="1" type="ORF">GMD82_20835</name>
    <name evidence="2" type="ORF">GMD92_17195</name>
    <name evidence="3" type="ORF">GME02_14520</name>
</gene>
<dbReference type="EMBL" id="WNDD01000016">
    <property type="protein sequence ID" value="MTV02837.1"/>
    <property type="molecule type" value="Genomic_DNA"/>
</dbReference>
<evidence type="ECO:0000313" key="2">
    <source>
        <dbReference type="EMBL" id="MTU70751.1"/>
    </source>
</evidence>
<evidence type="ECO:0000313" key="10">
    <source>
        <dbReference type="Proteomes" id="UP000434916"/>
    </source>
</evidence>
<evidence type="ECO:0000313" key="7">
    <source>
        <dbReference type="Proteomes" id="UP000283732"/>
    </source>
</evidence>
<dbReference type="Proteomes" id="UP000285173">
    <property type="component" value="Unassembled WGS sequence"/>
</dbReference>
<evidence type="ECO:0000313" key="4">
    <source>
        <dbReference type="EMBL" id="RGZ42827.1"/>
    </source>
</evidence>
<accession>A0A3E4ZMS8</accession>
<dbReference type="Proteomes" id="UP000434916">
    <property type="component" value="Unassembled WGS sequence"/>
</dbReference>
<dbReference type="RefSeq" id="WP_005637765.1">
    <property type="nucleotide sequence ID" value="NZ_JBCHDC010000038.1"/>
</dbReference>
<dbReference type="EMBL" id="QSII01000052">
    <property type="protein sequence ID" value="RHC78065.1"/>
    <property type="molecule type" value="Genomic_DNA"/>
</dbReference>
<dbReference type="EMBL" id="WNCN01000060">
    <property type="protein sequence ID" value="MTU41838.1"/>
    <property type="molecule type" value="Genomic_DNA"/>
</dbReference>
<dbReference type="AlphaFoldDB" id="A0A3E4ZMS8"/>
<evidence type="ECO:0008006" key="13">
    <source>
        <dbReference type="Google" id="ProtNLM"/>
    </source>
</evidence>
<dbReference type="Proteomes" id="UP000482671">
    <property type="component" value="Unassembled WGS sequence"/>
</dbReference>
<evidence type="ECO:0000313" key="8">
    <source>
        <dbReference type="Proteomes" id="UP000285173"/>
    </source>
</evidence>
<evidence type="ECO:0000313" key="9">
    <source>
        <dbReference type="Proteomes" id="UP000286260"/>
    </source>
</evidence>
<evidence type="ECO:0000313" key="11">
    <source>
        <dbReference type="Proteomes" id="UP000448908"/>
    </source>
</evidence>
<dbReference type="EMBL" id="WNDA01000033">
    <property type="protein sequence ID" value="MTU70751.1"/>
    <property type="molecule type" value="Genomic_DNA"/>
</dbReference>
<evidence type="ECO:0000313" key="3">
    <source>
        <dbReference type="EMBL" id="MTV02837.1"/>
    </source>
</evidence>
<evidence type="ECO:0000313" key="6">
    <source>
        <dbReference type="EMBL" id="RHH79730.1"/>
    </source>
</evidence>
<dbReference type="STRING" id="46503.ERS852463_01428"/>
<evidence type="ECO:0000313" key="5">
    <source>
        <dbReference type="EMBL" id="RHC78065.1"/>
    </source>
</evidence>
<name>A0A3E4ZMS8_9BACT</name>